<evidence type="ECO:0000313" key="4">
    <source>
        <dbReference type="EMBL" id="OOM64103.1"/>
    </source>
</evidence>
<dbReference type="GO" id="GO:0016788">
    <property type="term" value="F:hydrolase activity, acting on ester bonds"/>
    <property type="evidence" value="ECO:0007669"/>
    <property type="project" value="InterPro"/>
</dbReference>
<dbReference type="PANTHER" id="PTHR46124:SF2">
    <property type="entry name" value="D-AMINOACYL-TRNA DEACYLASE"/>
    <property type="match status" value="1"/>
</dbReference>
<proteinExistence type="predicted"/>
<organism evidence="4 5">
    <name type="scientific">Clostridium beijerinckii</name>
    <name type="common">Clostridium MP</name>
    <dbReference type="NCBI Taxonomy" id="1520"/>
    <lineage>
        <taxon>Bacteria</taxon>
        <taxon>Bacillati</taxon>
        <taxon>Bacillota</taxon>
        <taxon>Clostridia</taxon>
        <taxon>Eubacteriales</taxon>
        <taxon>Clostridiaceae</taxon>
        <taxon>Clostridium</taxon>
    </lineage>
</organism>
<dbReference type="NCBIfam" id="TIGR00010">
    <property type="entry name" value="YchF/TatD family DNA exonuclease"/>
    <property type="match status" value="1"/>
</dbReference>
<dbReference type="InterPro" id="IPR032466">
    <property type="entry name" value="Metal_Hydrolase"/>
</dbReference>
<dbReference type="GO" id="GO:0004536">
    <property type="term" value="F:DNA nuclease activity"/>
    <property type="evidence" value="ECO:0007669"/>
    <property type="project" value="InterPro"/>
</dbReference>
<dbReference type="Proteomes" id="UP000190973">
    <property type="component" value="Unassembled WGS sequence"/>
</dbReference>
<dbReference type="SUPFAM" id="SSF51556">
    <property type="entry name" value="Metallo-dependent hydrolases"/>
    <property type="match status" value="1"/>
</dbReference>
<name>A0A1S8SEX0_CLOBE</name>
<sequence>MLNLKAVVLEYDNLEIMLIGKEYLFMNQKFKIIDSHAHYDDEAFNEDRESLLNEINQNGVIGILNCASSYDSLKTTDQLTKDHDFIFGALGIHPENANEMKGDTLDEIKAYIKNNDKIVAIGEIGLDYYWDENPPKDIQKDVFRSHMNLAKELNYPVVIHDRDAHQDTLEIIKEFPEVTGVVHCFSGSVEFAKECIKLGYYIGITGVVTFKNAKKVVEVVREIPLEKILVETDCPYMAPEPNRGKRNKSDYIEYIITKIAEIKNIDPYEANLRFNENFFRLIRKEK</sequence>
<comment type="caution">
    <text evidence="4">The sequence shown here is derived from an EMBL/GenBank/DDBJ whole genome shotgun (WGS) entry which is preliminary data.</text>
</comment>
<protein>
    <submittedName>
        <fullName evidence="4">Putative deoxyribonuclease YcfH</fullName>
        <ecNumber evidence="4">3.1.21.-</ecNumber>
    </submittedName>
</protein>
<dbReference type="GO" id="GO:0046872">
    <property type="term" value="F:metal ion binding"/>
    <property type="evidence" value="ECO:0007669"/>
    <property type="project" value="UniProtKB-KW"/>
</dbReference>
<keyword evidence="1 3" id="KW-0479">Metal-binding</keyword>
<keyword evidence="2 4" id="KW-0378">Hydrolase</keyword>
<dbReference type="EMBL" id="LZZI01000006">
    <property type="protein sequence ID" value="OOM64103.1"/>
    <property type="molecule type" value="Genomic_DNA"/>
</dbReference>
<dbReference type="CDD" id="cd01310">
    <property type="entry name" value="TatD_DNAse"/>
    <property type="match status" value="1"/>
</dbReference>
<dbReference type="Gene3D" id="3.20.20.140">
    <property type="entry name" value="Metal-dependent hydrolases"/>
    <property type="match status" value="1"/>
</dbReference>
<evidence type="ECO:0000313" key="5">
    <source>
        <dbReference type="Proteomes" id="UP000190973"/>
    </source>
</evidence>
<feature type="binding site" evidence="3">
    <location>
        <position position="160"/>
    </location>
    <ligand>
        <name>a divalent metal cation</name>
        <dbReference type="ChEBI" id="CHEBI:60240"/>
        <label>2</label>
    </ligand>
</feature>
<dbReference type="InterPro" id="IPR018228">
    <property type="entry name" value="DNase_TatD-rel_CS"/>
</dbReference>
<dbReference type="PROSITE" id="PS01091">
    <property type="entry name" value="TATD_3"/>
    <property type="match status" value="1"/>
</dbReference>
<feature type="binding site" evidence="3">
    <location>
        <position position="36"/>
    </location>
    <ligand>
        <name>a divalent metal cation</name>
        <dbReference type="ChEBI" id="CHEBI:60240"/>
        <label>1</label>
    </ligand>
</feature>
<dbReference type="InterPro" id="IPR001130">
    <property type="entry name" value="TatD-like"/>
</dbReference>
<reference evidence="4 5" key="1">
    <citation type="submission" date="2016-05" db="EMBL/GenBank/DDBJ databases">
        <title>Microbial solvent formation.</title>
        <authorList>
            <person name="Poehlein A."/>
            <person name="Montoya Solano J.D."/>
            <person name="Flitsch S."/>
            <person name="Krabben P."/>
            <person name="Duerre P."/>
            <person name="Daniel R."/>
        </authorList>
    </citation>
    <scope>NUCLEOTIDE SEQUENCE [LARGE SCALE GENOMIC DNA]</scope>
    <source>
        <strain evidence="4 5">DSM 53</strain>
    </source>
</reference>
<feature type="binding site" evidence="3">
    <location>
        <position position="233"/>
    </location>
    <ligand>
        <name>a divalent metal cation</name>
        <dbReference type="ChEBI" id="CHEBI:60240"/>
        <label>1</label>
    </ligand>
</feature>
<dbReference type="InterPro" id="IPR015991">
    <property type="entry name" value="TatD/YcfH-like"/>
</dbReference>
<dbReference type="Pfam" id="PF01026">
    <property type="entry name" value="TatD_DNase"/>
    <property type="match status" value="1"/>
</dbReference>
<evidence type="ECO:0000256" key="2">
    <source>
        <dbReference type="ARBA" id="ARBA00022801"/>
    </source>
</evidence>
<feature type="binding site" evidence="3">
    <location>
        <position position="183"/>
    </location>
    <ligand>
        <name>a divalent metal cation</name>
        <dbReference type="ChEBI" id="CHEBI:60240"/>
        <label>2</label>
    </ligand>
</feature>
<gene>
    <name evidence="4" type="primary">ycfH_1</name>
    <name evidence="4" type="ORF">CLBCK_04880</name>
</gene>
<evidence type="ECO:0000256" key="3">
    <source>
        <dbReference type="PIRSR" id="PIRSR005902-1"/>
    </source>
</evidence>
<dbReference type="AlphaFoldDB" id="A0A1S8SEX0"/>
<feature type="binding site" evidence="3">
    <location>
        <position position="123"/>
    </location>
    <ligand>
        <name>a divalent metal cation</name>
        <dbReference type="ChEBI" id="CHEBI:60240"/>
        <label>1</label>
    </ligand>
</feature>
<accession>A0A1S8SEX0</accession>
<feature type="binding site" evidence="3">
    <location>
        <position position="38"/>
    </location>
    <ligand>
        <name>a divalent metal cation</name>
        <dbReference type="ChEBI" id="CHEBI:60240"/>
        <label>1</label>
    </ligand>
</feature>
<dbReference type="PANTHER" id="PTHR46124">
    <property type="entry name" value="D-AMINOACYL-TRNA DEACYLASE"/>
    <property type="match status" value="1"/>
</dbReference>
<dbReference type="FunFam" id="3.20.20.140:FF:000005">
    <property type="entry name" value="TatD family hydrolase"/>
    <property type="match status" value="1"/>
</dbReference>
<evidence type="ECO:0000256" key="1">
    <source>
        <dbReference type="ARBA" id="ARBA00022723"/>
    </source>
</evidence>
<dbReference type="EC" id="3.1.21.-" evidence="4"/>
<dbReference type="PIRSF" id="PIRSF005902">
    <property type="entry name" value="DNase_TatD"/>
    <property type="match status" value="1"/>
</dbReference>